<organism evidence="8 9">
    <name type="scientific">Zingiber officinale</name>
    <name type="common">Ginger</name>
    <name type="synonym">Amomum zingiber</name>
    <dbReference type="NCBI Taxonomy" id="94328"/>
    <lineage>
        <taxon>Eukaryota</taxon>
        <taxon>Viridiplantae</taxon>
        <taxon>Streptophyta</taxon>
        <taxon>Embryophyta</taxon>
        <taxon>Tracheophyta</taxon>
        <taxon>Spermatophyta</taxon>
        <taxon>Magnoliopsida</taxon>
        <taxon>Liliopsida</taxon>
        <taxon>Zingiberales</taxon>
        <taxon>Zingiberaceae</taxon>
        <taxon>Zingiber</taxon>
    </lineage>
</organism>
<dbReference type="InterPro" id="IPR007656">
    <property type="entry name" value="GTD-bd"/>
</dbReference>
<dbReference type="AlphaFoldDB" id="A0A8J5L8E1"/>
<dbReference type="PANTHER" id="PTHR31422">
    <property type="entry name" value="BNAANNG28530D PROTEIN"/>
    <property type="match status" value="1"/>
</dbReference>
<evidence type="ECO:0000256" key="6">
    <source>
        <dbReference type="SAM" id="MobiDB-lite"/>
    </source>
</evidence>
<sequence length="182" mass="20215">MGAVHGARENFVSRPRELHGNTGIEDEPEKREFKRLDTRLQALEVDRESMPKSLISMGMDKAQIALLREIAQQMCKEAATERKVVKRSSSIKKSSSLMPKIKMLDERDSAARCLSCFDNAEGSGVDGFSRVDIENEAEALASHKKSVQKLLTELEEERSASSSAVTEAMSMILRVQREMAGA</sequence>
<evidence type="ECO:0000256" key="3">
    <source>
        <dbReference type="ARBA" id="ARBA00022989"/>
    </source>
</evidence>
<dbReference type="PANTHER" id="PTHR31422:SF0">
    <property type="entry name" value="MYOSIN-BINDING PROTEIN 7"/>
    <property type="match status" value="1"/>
</dbReference>
<comment type="caution">
    <text evidence="8">The sequence shown here is derived from an EMBL/GenBank/DDBJ whole genome shotgun (WGS) entry which is preliminary data.</text>
</comment>
<evidence type="ECO:0000313" key="8">
    <source>
        <dbReference type="EMBL" id="KAG6509030.1"/>
    </source>
</evidence>
<dbReference type="GO" id="GO:0016020">
    <property type="term" value="C:membrane"/>
    <property type="evidence" value="ECO:0007669"/>
    <property type="project" value="UniProtKB-SubCell"/>
</dbReference>
<feature type="region of interest" description="Disordered" evidence="6">
    <location>
        <begin position="1"/>
        <end position="32"/>
    </location>
</feature>
<protein>
    <recommendedName>
        <fullName evidence="7">GTD-binding domain-containing protein</fullName>
    </recommendedName>
</protein>
<keyword evidence="3" id="KW-1133">Transmembrane helix</keyword>
<accession>A0A8J5L8E1</accession>
<keyword evidence="9" id="KW-1185">Reference proteome</keyword>
<proteinExistence type="predicted"/>
<dbReference type="GO" id="GO:0080115">
    <property type="term" value="F:myosin XI tail binding"/>
    <property type="evidence" value="ECO:0007669"/>
    <property type="project" value="UniProtKB-ARBA"/>
</dbReference>
<evidence type="ECO:0000256" key="5">
    <source>
        <dbReference type="SAM" id="Coils"/>
    </source>
</evidence>
<evidence type="ECO:0000256" key="4">
    <source>
        <dbReference type="ARBA" id="ARBA00023136"/>
    </source>
</evidence>
<dbReference type="Proteomes" id="UP000734854">
    <property type="component" value="Unassembled WGS sequence"/>
</dbReference>
<evidence type="ECO:0000259" key="7">
    <source>
        <dbReference type="PROSITE" id="PS51775"/>
    </source>
</evidence>
<keyword evidence="2" id="KW-0812">Transmembrane</keyword>
<feature type="domain" description="GTD-binding" evidence="7">
    <location>
        <begin position="131"/>
        <end position="182"/>
    </location>
</feature>
<feature type="coiled-coil region" evidence="5">
    <location>
        <begin position="133"/>
        <end position="160"/>
    </location>
</feature>
<gene>
    <name evidence="8" type="ORF">ZIOFF_034417</name>
</gene>
<evidence type="ECO:0000256" key="1">
    <source>
        <dbReference type="ARBA" id="ARBA00004370"/>
    </source>
</evidence>
<dbReference type="PROSITE" id="PS51775">
    <property type="entry name" value="GTD_BINDING"/>
    <property type="match status" value="1"/>
</dbReference>
<evidence type="ECO:0000256" key="2">
    <source>
        <dbReference type="ARBA" id="ARBA00022692"/>
    </source>
</evidence>
<evidence type="ECO:0000313" key="9">
    <source>
        <dbReference type="Proteomes" id="UP000734854"/>
    </source>
</evidence>
<reference evidence="8 9" key="1">
    <citation type="submission" date="2020-08" db="EMBL/GenBank/DDBJ databases">
        <title>Plant Genome Project.</title>
        <authorList>
            <person name="Zhang R.-G."/>
        </authorList>
    </citation>
    <scope>NUCLEOTIDE SEQUENCE [LARGE SCALE GENOMIC DNA]</scope>
    <source>
        <tissue evidence="8">Rhizome</tissue>
    </source>
</reference>
<keyword evidence="5" id="KW-0175">Coiled coil</keyword>
<name>A0A8J5L8E1_ZINOF</name>
<dbReference type="EMBL" id="JACMSC010000009">
    <property type="protein sequence ID" value="KAG6509030.1"/>
    <property type="molecule type" value="Genomic_DNA"/>
</dbReference>
<keyword evidence="4" id="KW-0472">Membrane</keyword>
<dbReference type="Pfam" id="PF04576">
    <property type="entry name" value="Zein-binding"/>
    <property type="match status" value="1"/>
</dbReference>
<comment type="subcellular location">
    <subcellularLocation>
        <location evidence="1">Membrane</location>
    </subcellularLocation>
</comment>